<evidence type="ECO:0000256" key="3">
    <source>
        <dbReference type="ARBA" id="ARBA00022448"/>
    </source>
</evidence>
<dbReference type="PANTHER" id="PTHR30294">
    <property type="entry name" value="MEMBRANE COMPONENT OF ABC TRANSPORTER YHHJ-RELATED"/>
    <property type="match status" value="1"/>
</dbReference>
<protein>
    <submittedName>
        <fullName evidence="10">ABC transporter permease</fullName>
    </submittedName>
</protein>
<evidence type="ECO:0000313" key="11">
    <source>
        <dbReference type="Proteomes" id="UP001623591"/>
    </source>
</evidence>
<evidence type="ECO:0000256" key="1">
    <source>
        <dbReference type="ARBA" id="ARBA00004651"/>
    </source>
</evidence>
<feature type="transmembrane region" description="Helical" evidence="8">
    <location>
        <begin position="349"/>
        <end position="369"/>
    </location>
</feature>
<dbReference type="Proteomes" id="UP001623591">
    <property type="component" value="Unassembled WGS sequence"/>
</dbReference>
<dbReference type="RefSeq" id="WP_406768413.1">
    <property type="nucleotide sequence ID" value="NZ_JBJHZZ010000001.1"/>
</dbReference>
<keyword evidence="4" id="KW-1003">Cell membrane</keyword>
<dbReference type="InterPro" id="IPR051449">
    <property type="entry name" value="ABC-2_transporter_component"/>
</dbReference>
<keyword evidence="11" id="KW-1185">Reference proteome</keyword>
<evidence type="ECO:0000256" key="5">
    <source>
        <dbReference type="ARBA" id="ARBA00022692"/>
    </source>
</evidence>
<dbReference type="InterPro" id="IPR013525">
    <property type="entry name" value="ABC2_TM"/>
</dbReference>
<sequence length="381" mass="42221">MRNSILVALNTLKMIFRKKSNLIVILIIPIASVMISLALYSNAGSGNIRLGISDEENSVLSKDLIKSLKGNDKYRITNISSSNINSSVSDGKVDCVLVIPRDFSKSIYNKSFKEIQLITLKGEDTTVWIKNSLEVYIQNLLDISTASKGNIETFNKIYNQYKDNGIVIEKTAVKDQFRSKAVTLQSLGFLVMFMMLGATTTSNLILKEKRNRTYYRILSSPVNSKNYLIGNMLANLLIMAIQASVVVLFTIKIFRVETYVPSLELILILLCFGLVAIGLGILIVAFTEDTSQAGGLSTLIITPTCMLGGCFWDTNLMPTAVQKVSSFMPQKWALSAITKLQAGNSFSDVLINIVILLAFACTFLLIGIYKLRINKEIKTFI</sequence>
<evidence type="ECO:0000256" key="4">
    <source>
        <dbReference type="ARBA" id="ARBA00022475"/>
    </source>
</evidence>
<name>A0ABW8T027_9CLOT</name>
<evidence type="ECO:0000256" key="2">
    <source>
        <dbReference type="ARBA" id="ARBA00007783"/>
    </source>
</evidence>
<comment type="caution">
    <text evidence="10">The sequence shown here is derived from an EMBL/GenBank/DDBJ whole genome shotgun (WGS) entry which is preliminary data.</text>
</comment>
<feature type="transmembrane region" description="Helical" evidence="8">
    <location>
        <begin position="227"/>
        <end position="254"/>
    </location>
</feature>
<reference evidence="10 11" key="1">
    <citation type="submission" date="2024-11" db="EMBL/GenBank/DDBJ databases">
        <authorList>
            <person name="Heng Y.C."/>
            <person name="Lim A.C.H."/>
            <person name="Lee J.K.Y."/>
            <person name="Kittelmann S."/>
        </authorList>
    </citation>
    <scope>NUCLEOTIDE SEQUENCE [LARGE SCALE GENOMIC DNA]</scope>
    <source>
        <strain evidence="10 11">WILCCON 0185</strain>
    </source>
</reference>
<feature type="transmembrane region" description="Helical" evidence="8">
    <location>
        <begin position="187"/>
        <end position="206"/>
    </location>
</feature>
<feature type="transmembrane region" description="Helical" evidence="8">
    <location>
        <begin position="293"/>
        <end position="312"/>
    </location>
</feature>
<evidence type="ECO:0000256" key="7">
    <source>
        <dbReference type="ARBA" id="ARBA00023136"/>
    </source>
</evidence>
<evidence type="ECO:0000313" key="10">
    <source>
        <dbReference type="EMBL" id="MFL0245959.1"/>
    </source>
</evidence>
<dbReference type="Pfam" id="PF12698">
    <property type="entry name" value="ABC2_membrane_3"/>
    <property type="match status" value="1"/>
</dbReference>
<evidence type="ECO:0000256" key="6">
    <source>
        <dbReference type="ARBA" id="ARBA00022989"/>
    </source>
</evidence>
<dbReference type="PROSITE" id="PS51012">
    <property type="entry name" value="ABC_TM2"/>
    <property type="match status" value="1"/>
</dbReference>
<proteinExistence type="inferred from homology"/>
<dbReference type="InterPro" id="IPR047817">
    <property type="entry name" value="ABC2_TM_bact-type"/>
</dbReference>
<feature type="domain" description="ABC transmembrane type-2" evidence="9">
    <location>
        <begin position="151"/>
        <end position="374"/>
    </location>
</feature>
<feature type="transmembrane region" description="Helical" evidence="8">
    <location>
        <begin position="21"/>
        <end position="40"/>
    </location>
</feature>
<dbReference type="Gene3D" id="3.40.1710.10">
    <property type="entry name" value="abc type-2 transporter like domain"/>
    <property type="match status" value="1"/>
</dbReference>
<evidence type="ECO:0000256" key="8">
    <source>
        <dbReference type="SAM" id="Phobius"/>
    </source>
</evidence>
<dbReference type="EMBL" id="JBJHZZ010000001">
    <property type="protein sequence ID" value="MFL0245959.1"/>
    <property type="molecule type" value="Genomic_DNA"/>
</dbReference>
<organism evidence="10 11">
    <name type="scientific">Candidatus Clostridium stratigraminis</name>
    <dbReference type="NCBI Taxonomy" id="3381661"/>
    <lineage>
        <taxon>Bacteria</taxon>
        <taxon>Bacillati</taxon>
        <taxon>Bacillota</taxon>
        <taxon>Clostridia</taxon>
        <taxon>Eubacteriales</taxon>
        <taxon>Clostridiaceae</taxon>
        <taxon>Clostridium</taxon>
    </lineage>
</organism>
<keyword evidence="7 8" id="KW-0472">Membrane</keyword>
<comment type="similarity">
    <text evidence="2">Belongs to the ABC-2 integral membrane protein family.</text>
</comment>
<comment type="subcellular location">
    <subcellularLocation>
        <location evidence="1">Cell membrane</location>
        <topology evidence="1">Multi-pass membrane protein</topology>
    </subcellularLocation>
</comment>
<dbReference type="PANTHER" id="PTHR30294:SF45">
    <property type="entry name" value="LINEARMYCIN RESISTANCE PERMEASE PROTEIN LNRN"/>
    <property type="match status" value="1"/>
</dbReference>
<keyword evidence="5 8" id="KW-0812">Transmembrane</keyword>
<feature type="transmembrane region" description="Helical" evidence="8">
    <location>
        <begin position="266"/>
        <end position="286"/>
    </location>
</feature>
<evidence type="ECO:0000259" key="9">
    <source>
        <dbReference type="PROSITE" id="PS51012"/>
    </source>
</evidence>
<gene>
    <name evidence="10" type="ORF">ACJDUG_03075</name>
</gene>
<keyword evidence="6 8" id="KW-1133">Transmembrane helix</keyword>
<keyword evidence="3" id="KW-0813">Transport</keyword>
<accession>A0ABW8T027</accession>